<evidence type="ECO:0000256" key="5">
    <source>
        <dbReference type="SAM" id="Phobius"/>
    </source>
</evidence>
<dbReference type="Pfam" id="PF04138">
    <property type="entry name" value="GtrA_DPMS_TM"/>
    <property type="match status" value="1"/>
</dbReference>
<keyword evidence="8" id="KW-1185">Reference proteome</keyword>
<feature type="transmembrane region" description="Helical" evidence="5">
    <location>
        <begin position="53"/>
        <end position="70"/>
    </location>
</feature>
<dbReference type="AlphaFoldDB" id="A0A078KWS6"/>
<dbReference type="GO" id="GO:0000271">
    <property type="term" value="P:polysaccharide biosynthetic process"/>
    <property type="evidence" value="ECO:0007669"/>
    <property type="project" value="InterPro"/>
</dbReference>
<accession>A0A078KWS6</accession>
<dbReference type="InterPro" id="IPR007267">
    <property type="entry name" value="GtrA_DPMS_TM"/>
</dbReference>
<dbReference type="eggNOG" id="COG2246">
    <property type="taxonomic scope" value="Bacteria"/>
</dbReference>
<keyword evidence="3 5" id="KW-1133">Transmembrane helix</keyword>
<keyword evidence="4 5" id="KW-0472">Membrane</keyword>
<evidence type="ECO:0000256" key="2">
    <source>
        <dbReference type="ARBA" id="ARBA00022692"/>
    </source>
</evidence>
<organism evidence="7 8">
    <name type="scientific">Legionella massiliensis</name>
    <dbReference type="NCBI Taxonomy" id="1034943"/>
    <lineage>
        <taxon>Bacteria</taxon>
        <taxon>Pseudomonadati</taxon>
        <taxon>Pseudomonadota</taxon>
        <taxon>Gammaproteobacteria</taxon>
        <taxon>Legionellales</taxon>
        <taxon>Legionellaceae</taxon>
        <taxon>Legionella</taxon>
    </lineage>
</organism>
<evidence type="ECO:0000256" key="3">
    <source>
        <dbReference type="ARBA" id="ARBA00022989"/>
    </source>
</evidence>
<protein>
    <submittedName>
        <fullName evidence="7">GtrA-like protein</fullName>
    </submittedName>
</protein>
<dbReference type="Proteomes" id="UP000044071">
    <property type="component" value="Unassembled WGS sequence"/>
</dbReference>
<reference evidence="7 8" key="1">
    <citation type="submission" date="2014-06" db="EMBL/GenBank/DDBJ databases">
        <authorList>
            <person name="Urmite Genomes Urmite Genomes"/>
        </authorList>
    </citation>
    <scope>NUCLEOTIDE SEQUENCE [LARGE SCALE GENOMIC DNA]</scope>
</reference>
<comment type="subcellular location">
    <subcellularLocation>
        <location evidence="1">Membrane</location>
        <topology evidence="1">Multi-pass membrane protein</topology>
    </subcellularLocation>
</comment>
<dbReference type="STRING" id="1034943.BN59_00486"/>
<dbReference type="EMBL" id="CCSB01000001">
    <property type="protein sequence ID" value="CDZ76219.1"/>
    <property type="molecule type" value="Genomic_DNA"/>
</dbReference>
<feature type="domain" description="GtrA/DPMS transmembrane" evidence="6">
    <location>
        <begin position="2"/>
        <end position="105"/>
    </location>
</feature>
<keyword evidence="2 5" id="KW-0812">Transmembrane</keyword>
<evidence type="ECO:0000256" key="4">
    <source>
        <dbReference type="ARBA" id="ARBA00023136"/>
    </source>
</evidence>
<gene>
    <name evidence="7" type="ORF">BN59_00486</name>
</gene>
<proteinExistence type="predicted"/>
<evidence type="ECO:0000313" key="8">
    <source>
        <dbReference type="Proteomes" id="UP000044071"/>
    </source>
</evidence>
<name>A0A078KWS6_9GAMM</name>
<evidence type="ECO:0000313" key="7">
    <source>
        <dbReference type="EMBL" id="CDZ76219.1"/>
    </source>
</evidence>
<evidence type="ECO:0000259" key="6">
    <source>
        <dbReference type="Pfam" id="PF04138"/>
    </source>
</evidence>
<dbReference type="GO" id="GO:0016020">
    <property type="term" value="C:membrane"/>
    <property type="evidence" value="ECO:0007669"/>
    <property type="project" value="UniProtKB-SubCell"/>
</dbReference>
<evidence type="ECO:0000256" key="1">
    <source>
        <dbReference type="ARBA" id="ARBA00004141"/>
    </source>
</evidence>
<sequence length="120" mass="13572">MLNTLVGFALYAIFINLGMHYSLAVLLSTILGVAFNYFSTGKLVFNNTGNSRIIQYVMTYGFTYLINIAIIKSCIMIGLNEYYAYIFSIPFMAILNFTLMKRFVFITNNKQNVLNNVSSG</sequence>
<feature type="transmembrane region" description="Helical" evidence="5">
    <location>
        <begin position="6"/>
        <end position="33"/>
    </location>
</feature>
<feature type="transmembrane region" description="Helical" evidence="5">
    <location>
        <begin position="82"/>
        <end position="100"/>
    </location>
</feature>